<dbReference type="Gene3D" id="3.40.50.1000">
    <property type="entry name" value="HAD superfamily/HAD-like"/>
    <property type="match status" value="1"/>
</dbReference>
<organism evidence="2 3">
    <name type="scientific">Mycoplasma mobile (strain ATCC 43663 / 163K / NCTC 11711)</name>
    <name type="common">Mesomycoplasma mobile</name>
    <dbReference type="NCBI Taxonomy" id="267748"/>
    <lineage>
        <taxon>Bacteria</taxon>
        <taxon>Bacillati</taxon>
        <taxon>Mycoplasmatota</taxon>
        <taxon>Mycoplasmoidales</taxon>
        <taxon>Metamycoplasmataceae</taxon>
        <taxon>Mesomycoplasma</taxon>
    </lineage>
</organism>
<dbReference type="GO" id="GO:0016791">
    <property type="term" value="F:phosphatase activity"/>
    <property type="evidence" value="ECO:0007669"/>
    <property type="project" value="UniProtKB-ARBA"/>
</dbReference>
<dbReference type="NCBIfam" id="TIGR01484">
    <property type="entry name" value="HAD-SF-IIB"/>
    <property type="match status" value="1"/>
</dbReference>
<dbReference type="Gene3D" id="3.30.1240.10">
    <property type="match status" value="1"/>
</dbReference>
<proteinExistence type="inferred from homology"/>
<gene>
    <name evidence="2" type="ordered locus">MMOB1220</name>
</gene>
<dbReference type="GO" id="GO:0005829">
    <property type="term" value="C:cytosol"/>
    <property type="evidence" value="ECO:0007669"/>
    <property type="project" value="TreeGrafter"/>
</dbReference>
<dbReference type="RefSeq" id="WP_011264642.1">
    <property type="nucleotide sequence ID" value="NC_006908.1"/>
</dbReference>
<keyword evidence="2" id="KW-0378">Hydrolase</keyword>
<reference evidence="2 3" key="1">
    <citation type="journal article" date="2004" name="Genome Res.">
        <title>The complete genome and proteome of Mycoplasma mobile.</title>
        <authorList>
            <person name="Jaffe J.D."/>
            <person name="Stange-Thomann N."/>
            <person name="Smith C."/>
            <person name="DeCaprio D."/>
            <person name="Fisher S."/>
            <person name="Butler J."/>
            <person name="Calvo S."/>
            <person name="Elkins T."/>
            <person name="FitzGerald M.G."/>
            <person name="Hafez N."/>
            <person name="Kodira C.D."/>
            <person name="Major J."/>
            <person name="Wang S."/>
            <person name="Wilkinson J."/>
            <person name="Nicol R."/>
            <person name="Nusbaum C."/>
            <person name="Birren B."/>
            <person name="Berg H.C."/>
            <person name="Church G.M."/>
        </authorList>
    </citation>
    <scope>NUCLEOTIDE SEQUENCE [LARGE SCALE GENOMIC DNA]</scope>
    <source>
        <strain evidence="3">ATCC 43663 / 163K / NCTC 11711</strain>
    </source>
</reference>
<dbReference type="NCBIfam" id="TIGR00099">
    <property type="entry name" value="Cof-subfamily"/>
    <property type="match status" value="1"/>
</dbReference>
<dbReference type="PANTHER" id="PTHR10000">
    <property type="entry name" value="PHOSPHOSERINE PHOSPHATASE"/>
    <property type="match status" value="1"/>
</dbReference>
<name>Q6KIG8_MYCM1</name>
<dbReference type="InterPro" id="IPR023214">
    <property type="entry name" value="HAD_sf"/>
</dbReference>
<dbReference type="STRING" id="267748.MMOB1220"/>
<dbReference type="AlphaFoldDB" id="Q6KIG8"/>
<dbReference type="Proteomes" id="UP000009072">
    <property type="component" value="Chromosome"/>
</dbReference>
<keyword evidence="3" id="KW-1185">Reference proteome</keyword>
<evidence type="ECO:0000313" key="2">
    <source>
        <dbReference type="EMBL" id="AAT27608.1"/>
    </source>
</evidence>
<accession>Q6KIG8</accession>
<dbReference type="eggNOG" id="COG0561">
    <property type="taxonomic scope" value="Bacteria"/>
</dbReference>
<dbReference type="Pfam" id="PF08282">
    <property type="entry name" value="Hydrolase_3"/>
    <property type="match status" value="1"/>
</dbReference>
<dbReference type="SUPFAM" id="SSF56784">
    <property type="entry name" value="HAD-like"/>
    <property type="match status" value="1"/>
</dbReference>
<evidence type="ECO:0000313" key="3">
    <source>
        <dbReference type="Proteomes" id="UP000009072"/>
    </source>
</evidence>
<dbReference type="HOGENOM" id="CLU_044146_1_1_14"/>
<dbReference type="EMBL" id="AE017308">
    <property type="protein sequence ID" value="AAT27608.1"/>
    <property type="molecule type" value="Genomic_DNA"/>
</dbReference>
<dbReference type="OrthoDB" id="9781413at2"/>
<protein>
    <submittedName>
        <fullName evidence="2">COF family HAD hydrolase protein</fullName>
    </submittedName>
</protein>
<dbReference type="InterPro" id="IPR000150">
    <property type="entry name" value="Cof"/>
</dbReference>
<comment type="similarity">
    <text evidence="1">Belongs to the HAD-like hydrolase superfamily. Cof family.</text>
</comment>
<dbReference type="PANTHER" id="PTHR10000:SF23">
    <property type="entry name" value="5-AMINO-6-(5-PHOSPHO-D-RIBITYLAMINO)URACIL PHOSPHATASE YITU"/>
    <property type="match status" value="1"/>
</dbReference>
<dbReference type="InterPro" id="IPR006379">
    <property type="entry name" value="HAD-SF_hydro_IIB"/>
</dbReference>
<dbReference type="InterPro" id="IPR036412">
    <property type="entry name" value="HAD-like_sf"/>
</dbReference>
<dbReference type="GO" id="GO:0000287">
    <property type="term" value="F:magnesium ion binding"/>
    <property type="evidence" value="ECO:0007669"/>
    <property type="project" value="TreeGrafter"/>
</dbReference>
<dbReference type="KEGG" id="mmo:MMOB1220"/>
<sequence>MSTNSKKYLFAIDLDGTVLSNSLTNDIHPITEKAIKRAIQEGHIVTIITGRPWRSTQPTYERLGLRTIVGNYNGAHIHNPKDEYFQQYISHVNLNEMLYILGDKRVKESISNIAFEGPGWVQLDKRDENLERVFGFDTAVKFAVGLDLTKLPLKPTGVIIDIREGVDAARLKRYLDRKFGDLGEFSYWSKGEGLTPVLDIVDVGVKKSKVISLLIRYYDIELKNTISFGDGLNDLSMFRTTHIAVAMANSEEEVKKTSTVISTLRNDEGAVGAYINYFLENAEEEIEKSDKVRKKIIEPTIF</sequence>
<evidence type="ECO:0000256" key="1">
    <source>
        <dbReference type="ARBA" id="ARBA00034778"/>
    </source>
</evidence>
<dbReference type="PROSITE" id="PS01228">
    <property type="entry name" value="COF_1"/>
    <property type="match status" value="1"/>
</dbReference>